<dbReference type="AlphaFoldDB" id="A0A815MBU8"/>
<dbReference type="Proteomes" id="UP000663860">
    <property type="component" value="Unassembled WGS sequence"/>
</dbReference>
<dbReference type="EMBL" id="CAJOBB010002697">
    <property type="protein sequence ID" value="CAF3991286.1"/>
    <property type="molecule type" value="Genomic_DNA"/>
</dbReference>
<comment type="caution">
    <text evidence="1">The sequence shown here is derived from an EMBL/GenBank/DDBJ whole genome shotgun (WGS) entry which is preliminary data.</text>
</comment>
<reference evidence="1" key="1">
    <citation type="submission" date="2021-02" db="EMBL/GenBank/DDBJ databases">
        <authorList>
            <person name="Nowell W R."/>
        </authorList>
    </citation>
    <scope>NUCLEOTIDE SEQUENCE</scope>
</reference>
<accession>A0A815MBU8</accession>
<evidence type="ECO:0000313" key="2">
    <source>
        <dbReference type="EMBL" id="CAF3991286.1"/>
    </source>
</evidence>
<feature type="non-terminal residue" evidence="1">
    <location>
        <position position="1"/>
    </location>
</feature>
<proteinExistence type="predicted"/>
<gene>
    <name evidence="1" type="ORF">IZO911_LOCUS40636</name>
    <name evidence="2" type="ORF">KXQ929_LOCUS27921</name>
</gene>
<name>A0A815MBU8_9BILA</name>
<organism evidence="1 3">
    <name type="scientific">Adineta steineri</name>
    <dbReference type="NCBI Taxonomy" id="433720"/>
    <lineage>
        <taxon>Eukaryota</taxon>
        <taxon>Metazoa</taxon>
        <taxon>Spiralia</taxon>
        <taxon>Gnathifera</taxon>
        <taxon>Rotifera</taxon>
        <taxon>Eurotatoria</taxon>
        <taxon>Bdelloidea</taxon>
        <taxon>Adinetida</taxon>
        <taxon>Adinetidae</taxon>
        <taxon>Adineta</taxon>
    </lineage>
</organism>
<protein>
    <submittedName>
        <fullName evidence="1">Uncharacterized protein</fullName>
    </submittedName>
</protein>
<dbReference type="Proteomes" id="UP000663868">
    <property type="component" value="Unassembled WGS sequence"/>
</dbReference>
<evidence type="ECO:0000313" key="3">
    <source>
        <dbReference type="Proteomes" id="UP000663860"/>
    </source>
</evidence>
<dbReference type="EMBL" id="CAJNOE010001406">
    <property type="protein sequence ID" value="CAF1420407.1"/>
    <property type="molecule type" value="Genomic_DNA"/>
</dbReference>
<evidence type="ECO:0000313" key="1">
    <source>
        <dbReference type="EMBL" id="CAF1420407.1"/>
    </source>
</evidence>
<sequence>KPSQAKRNYGKAQRDLCKQDLQQCRGKEIQLKLLRERTEIEEKIAETLLQIADIALTLRIFAVVVNPLIEMILLAAKLLAVQLCRFALNNGRVALAKYQEVPQKLICDHEQ</sequence>